<name>A0ABX7B181_9PROT</name>
<feature type="domain" description="Penicillin-binding protein OB-like" evidence="29">
    <location>
        <begin position="320"/>
        <end position="435"/>
    </location>
</feature>
<evidence type="ECO:0000256" key="14">
    <source>
        <dbReference type="ARBA" id="ARBA00022801"/>
    </source>
</evidence>
<evidence type="ECO:0000256" key="21">
    <source>
        <dbReference type="ARBA" id="ARBA00023268"/>
    </source>
</evidence>
<gene>
    <name evidence="30" type="ORF">IGS68_18320</name>
</gene>
<dbReference type="InterPro" id="IPR050396">
    <property type="entry name" value="Glycosyltr_51/Transpeptidase"/>
</dbReference>
<keyword evidence="14" id="KW-0378">Hydrolase</keyword>
<dbReference type="PANTHER" id="PTHR32282:SF27">
    <property type="entry name" value="PENICILLIN-BINDING PROTEIN 1A"/>
    <property type="match status" value="1"/>
</dbReference>
<dbReference type="Gene3D" id="1.10.3810.10">
    <property type="entry name" value="Biosynthetic peptidoglycan transglycosylase-like"/>
    <property type="match status" value="1"/>
</dbReference>
<evidence type="ECO:0000313" key="31">
    <source>
        <dbReference type="Proteomes" id="UP000595197"/>
    </source>
</evidence>
<dbReference type="NCBIfam" id="TIGR02074">
    <property type="entry name" value="PBP_1a_fam"/>
    <property type="match status" value="1"/>
</dbReference>
<evidence type="ECO:0000256" key="10">
    <source>
        <dbReference type="ARBA" id="ARBA00022670"/>
    </source>
</evidence>
<dbReference type="PANTHER" id="PTHR32282">
    <property type="entry name" value="BINDING PROTEIN TRANSPEPTIDASE, PUTATIVE-RELATED"/>
    <property type="match status" value="1"/>
</dbReference>
<protein>
    <recommendedName>
        <fullName evidence="6">Penicillin-binding protein 1A</fullName>
        <ecNumber evidence="24">2.4.99.28</ecNumber>
        <ecNumber evidence="5">3.4.16.4</ecNumber>
    </recommendedName>
</protein>
<reference evidence="30" key="1">
    <citation type="submission" date="2021-02" db="EMBL/GenBank/DDBJ databases">
        <title>Skermanella TT6 skin isolate.</title>
        <authorList>
            <person name="Lee K."/>
            <person name="Ganzorig M."/>
        </authorList>
    </citation>
    <scope>NUCLEOTIDE SEQUENCE</scope>
    <source>
        <strain evidence="30">TT6</strain>
    </source>
</reference>
<dbReference type="Pfam" id="PF00905">
    <property type="entry name" value="Transpeptidase"/>
    <property type="match status" value="1"/>
</dbReference>
<dbReference type="InterPro" id="IPR023346">
    <property type="entry name" value="Lysozyme-like_dom_sf"/>
</dbReference>
<sequence>MRILVGILSAVFFLVVVAAGGVVFAIHHYSQGLPEYAQLADYQPPTVTRVHAGDGRLLAEFATERRVFIPIEAMPKRVIRGFISAEDQNFYSHRGVDFGAILRAIVTNVENVASGRRMIGASGITQQVAKNFLLTNEVSFERKIKEAILAFRMEQAFTKDRILELYLNEIFLGNRSYGVAAAALNYFNKPLDELTIAEAAYLAALPKAPNNYHPVRQHDAAVARRNWVIGRMQEDGAITAEEAAQAKAEPLEVRRRDETEYVIADYFAEEVRRQLLARFGEQQLYEGGYSVRTTVDPQLQDIATRSLRDGLVAYDRRHGWRGPVGKLESFQNWAKQLAEMPMPAGGEIWQMAAVLEVEAGEAQIGLADGGRGRIPLSELKWARRWVEGERMGPEVKQAGDVLAQGEVILVEPVAKDAKGKDLPAGTYGLRQIPAVQGGLVAMDPHTGRVLAMSGGFSSRISVFNRATQALRQPGSSFKPFVYMAALDNGFTPSSLVMDAPFAIQPGPGQALWRPQNYSEDFLGPTTLRVGMEKSRNVMTVRLANSVGMDRVADYAERFGVVDKLPPVLSMSLGAGETTVLKMTTAYSMIVNGGKKVIPAFIDRIQDHTGKVVFKHDMRPCPNCGGIQWSPDLAVPDVPDARESVIDPRTAYQMVSILEGVVQRGTARMVASVGKPLAGKTGTTNDALDAWFVGFSPDLAVGLYIGFDQPRSLGAKETGGSVSAPVFKDFMADALKDEPATPFRMPPGIRLVRVDAATGQLAEPGQRNAIWEAFKPGTEPRPGDYIVLDGSEIASGSGPGGGAFLPPGSVPPPGRSQGQEQAPASTGTGGLY</sequence>
<evidence type="ECO:0000256" key="16">
    <source>
        <dbReference type="ARBA" id="ARBA00022968"/>
    </source>
</evidence>
<dbReference type="InterPro" id="IPR031376">
    <property type="entry name" value="PCB_OB"/>
</dbReference>
<keyword evidence="16" id="KW-0735">Signal-anchor</keyword>
<evidence type="ECO:0000256" key="8">
    <source>
        <dbReference type="ARBA" id="ARBA00022519"/>
    </source>
</evidence>
<evidence type="ECO:0000256" key="15">
    <source>
        <dbReference type="ARBA" id="ARBA00022960"/>
    </source>
</evidence>
<dbReference type="InterPro" id="IPR036950">
    <property type="entry name" value="PBP_transglycosylase"/>
</dbReference>
<keyword evidence="12" id="KW-0808">Transferase</keyword>
<keyword evidence="7" id="KW-1003">Cell membrane</keyword>
<keyword evidence="21" id="KW-0511">Multifunctional enzyme</keyword>
<feature type="domain" description="Penicillin-binding protein transpeptidase" evidence="27">
    <location>
        <begin position="437"/>
        <end position="730"/>
    </location>
</feature>
<evidence type="ECO:0000256" key="1">
    <source>
        <dbReference type="ARBA" id="ARBA00004249"/>
    </source>
</evidence>
<keyword evidence="19" id="KW-0472">Membrane</keyword>
<dbReference type="Proteomes" id="UP000595197">
    <property type="component" value="Chromosome"/>
</dbReference>
<dbReference type="EC" id="2.4.99.28" evidence="24"/>
<evidence type="ECO:0000256" key="3">
    <source>
        <dbReference type="ARBA" id="ARBA00007090"/>
    </source>
</evidence>
<evidence type="ECO:0000256" key="2">
    <source>
        <dbReference type="ARBA" id="ARBA00004752"/>
    </source>
</evidence>
<evidence type="ECO:0000313" key="30">
    <source>
        <dbReference type="EMBL" id="QQP88011.1"/>
    </source>
</evidence>
<accession>A0ABX7B181</accession>
<dbReference type="SUPFAM" id="SSF56601">
    <property type="entry name" value="beta-lactamase/transpeptidase-like"/>
    <property type="match status" value="1"/>
</dbReference>
<feature type="compositionally biased region" description="Polar residues" evidence="26">
    <location>
        <begin position="815"/>
        <end position="825"/>
    </location>
</feature>
<keyword evidence="18" id="KW-1133">Transmembrane helix</keyword>
<evidence type="ECO:0000256" key="5">
    <source>
        <dbReference type="ARBA" id="ARBA00012448"/>
    </source>
</evidence>
<keyword evidence="9" id="KW-0121">Carboxypeptidase</keyword>
<keyword evidence="11" id="KW-0328">Glycosyltransferase</keyword>
<keyword evidence="31" id="KW-1185">Reference proteome</keyword>
<evidence type="ECO:0000256" key="19">
    <source>
        <dbReference type="ARBA" id="ARBA00023136"/>
    </source>
</evidence>
<evidence type="ECO:0000259" key="27">
    <source>
        <dbReference type="Pfam" id="PF00905"/>
    </source>
</evidence>
<evidence type="ECO:0000256" key="18">
    <source>
        <dbReference type="ARBA" id="ARBA00022989"/>
    </source>
</evidence>
<feature type="domain" description="Glycosyl transferase family 51" evidence="28">
    <location>
        <begin position="55"/>
        <end position="233"/>
    </location>
</feature>
<dbReference type="RefSeq" id="WP_201072366.1">
    <property type="nucleotide sequence ID" value="NZ_CP067420.1"/>
</dbReference>
<evidence type="ECO:0000259" key="29">
    <source>
        <dbReference type="Pfam" id="PF17092"/>
    </source>
</evidence>
<evidence type="ECO:0000256" key="22">
    <source>
        <dbReference type="ARBA" id="ARBA00023316"/>
    </source>
</evidence>
<evidence type="ECO:0000256" key="20">
    <source>
        <dbReference type="ARBA" id="ARBA00023251"/>
    </source>
</evidence>
<comment type="catalytic activity">
    <reaction evidence="23">
        <text>Preferential cleavage: (Ac)2-L-Lys-D-Ala-|-D-Ala. Also transpeptidation of peptidyl-alanyl moieties that are N-acyl substituents of D-alanine.</text>
        <dbReference type="EC" id="3.4.16.4"/>
    </reaction>
</comment>
<dbReference type="Pfam" id="PF17092">
    <property type="entry name" value="PCB_OB"/>
    <property type="match status" value="1"/>
</dbReference>
<evidence type="ECO:0000256" key="26">
    <source>
        <dbReference type="SAM" id="MobiDB-lite"/>
    </source>
</evidence>
<dbReference type="EMBL" id="CP067420">
    <property type="protein sequence ID" value="QQP88011.1"/>
    <property type="molecule type" value="Genomic_DNA"/>
</dbReference>
<organism evidence="30 31">
    <name type="scientific">Skermanella cutis</name>
    <dbReference type="NCBI Taxonomy" id="2775420"/>
    <lineage>
        <taxon>Bacteria</taxon>
        <taxon>Pseudomonadati</taxon>
        <taxon>Pseudomonadota</taxon>
        <taxon>Alphaproteobacteria</taxon>
        <taxon>Rhodospirillales</taxon>
        <taxon>Azospirillaceae</taxon>
        <taxon>Skermanella</taxon>
    </lineage>
</organism>
<dbReference type="Gene3D" id="3.40.710.10">
    <property type="entry name" value="DD-peptidase/beta-lactamase superfamily"/>
    <property type="match status" value="2"/>
</dbReference>
<evidence type="ECO:0000256" key="4">
    <source>
        <dbReference type="ARBA" id="ARBA00007739"/>
    </source>
</evidence>
<dbReference type="InterPro" id="IPR001264">
    <property type="entry name" value="Glyco_trans_51"/>
</dbReference>
<keyword evidence="22" id="KW-0961">Cell wall biogenesis/degradation</keyword>
<dbReference type="EC" id="3.4.16.4" evidence="5"/>
<evidence type="ECO:0000256" key="24">
    <source>
        <dbReference type="ARBA" id="ARBA00044770"/>
    </source>
</evidence>
<dbReference type="InterPro" id="IPR012338">
    <property type="entry name" value="Beta-lactam/transpept-like"/>
</dbReference>
<keyword evidence="13" id="KW-0812">Transmembrane</keyword>
<evidence type="ECO:0000256" key="17">
    <source>
        <dbReference type="ARBA" id="ARBA00022984"/>
    </source>
</evidence>
<feature type="region of interest" description="Disordered" evidence="26">
    <location>
        <begin position="789"/>
        <end position="831"/>
    </location>
</feature>
<comment type="subcellular location">
    <subcellularLocation>
        <location evidence="1">Cell inner membrane</location>
        <topology evidence="1">Single-pass type II membrane protein</topology>
    </subcellularLocation>
</comment>
<comment type="similarity">
    <text evidence="4">In the N-terminal section; belongs to the glycosyltransferase 51 family.</text>
</comment>
<keyword evidence="8" id="KW-0997">Cell inner membrane</keyword>
<evidence type="ECO:0000256" key="12">
    <source>
        <dbReference type="ARBA" id="ARBA00022679"/>
    </source>
</evidence>
<evidence type="ECO:0000256" key="7">
    <source>
        <dbReference type="ARBA" id="ARBA00022475"/>
    </source>
</evidence>
<evidence type="ECO:0000256" key="9">
    <source>
        <dbReference type="ARBA" id="ARBA00022645"/>
    </source>
</evidence>
<comment type="similarity">
    <text evidence="3">In the C-terminal section; belongs to the transpeptidase family.</text>
</comment>
<evidence type="ECO:0000256" key="23">
    <source>
        <dbReference type="ARBA" id="ARBA00034000"/>
    </source>
</evidence>
<keyword evidence="20" id="KW-0046">Antibiotic resistance</keyword>
<keyword evidence="10" id="KW-0645">Protease</keyword>
<evidence type="ECO:0000256" key="11">
    <source>
        <dbReference type="ARBA" id="ARBA00022676"/>
    </source>
</evidence>
<comment type="pathway">
    <text evidence="2">Cell wall biogenesis; peptidoglycan biosynthesis.</text>
</comment>
<keyword evidence="17" id="KW-0573">Peptidoglycan synthesis</keyword>
<proteinExistence type="inferred from homology"/>
<evidence type="ECO:0000256" key="25">
    <source>
        <dbReference type="ARBA" id="ARBA00049902"/>
    </source>
</evidence>
<dbReference type="SUPFAM" id="SSF53955">
    <property type="entry name" value="Lysozyme-like"/>
    <property type="match status" value="1"/>
</dbReference>
<dbReference type="InterPro" id="IPR012340">
    <property type="entry name" value="NA-bd_OB-fold"/>
</dbReference>
<evidence type="ECO:0000256" key="13">
    <source>
        <dbReference type="ARBA" id="ARBA00022692"/>
    </source>
</evidence>
<dbReference type="InterPro" id="IPR001460">
    <property type="entry name" value="PCN-bd_Tpept"/>
</dbReference>
<comment type="catalytic activity">
    <reaction evidence="25">
        <text>[GlcNAc-(1-&gt;4)-Mur2Ac(oyl-L-Ala-gamma-D-Glu-L-Lys-D-Ala-D-Ala)](n)-di-trans,octa-cis-undecaprenyl diphosphate + beta-D-GlcNAc-(1-&gt;4)-Mur2Ac(oyl-L-Ala-gamma-D-Glu-L-Lys-D-Ala-D-Ala)-di-trans,octa-cis-undecaprenyl diphosphate = [GlcNAc-(1-&gt;4)-Mur2Ac(oyl-L-Ala-gamma-D-Glu-L-Lys-D-Ala-D-Ala)](n+1)-di-trans,octa-cis-undecaprenyl diphosphate + di-trans,octa-cis-undecaprenyl diphosphate + H(+)</text>
        <dbReference type="Rhea" id="RHEA:23708"/>
        <dbReference type="Rhea" id="RHEA-COMP:9602"/>
        <dbReference type="Rhea" id="RHEA-COMP:9603"/>
        <dbReference type="ChEBI" id="CHEBI:15378"/>
        <dbReference type="ChEBI" id="CHEBI:58405"/>
        <dbReference type="ChEBI" id="CHEBI:60033"/>
        <dbReference type="ChEBI" id="CHEBI:78435"/>
        <dbReference type="EC" id="2.4.99.28"/>
    </reaction>
</comment>
<evidence type="ECO:0000259" key="28">
    <source>
        <dbReference type="Pfam" id="PF00912"/>
    </source>
</evidence>
<evidence type="ECO:0000256" key="6">
    <source>
        <dbReference type="ARBA" id="ARBA00018638"/>
    </source>
</evidence>
<dbReference type="Gene3D" id="2.40.50.140">
    <property type="entry name" value="Nucleic acid-binding proteins"/>
    <property type="match status" value="1"/>
</dbReference>
<dbReference type="Pfam" id="PF00912">
    <property type="entry name" value="Transgly"/>
    <property type="match status" value="1"/>
</dbReference>
<keyword evidence="15" id="KW-0133">Cell shape</keyword>